<protein>
    <recommendedName>
        <fullName evidence="5">Porin</fullName>
    </recommendedName>
</protein>
<dbReference type="PATRIC" id="fig|270351.10.peg.4757"/>
<evidence type="ECO:0000313" key="4">
    <source>
        <dbReference type="Proteomes" id="UP000061432"/>
    </source>
</evidence>
<reference evidence="4" key="2">
    <citation type="submission" date="2015-01" db="EMBL/GenBank/DDBJ databases">
        <title>Complete genome sequence of Methylobacterium aquaticum strain 22A.</title>
        <authorList>
            <person name="Tani A."/>
            <person name="Ogura Y."/>
            <person name="Hayashi T."/>
        </authorList>
    </citation>
    <scope>NUCLEOTIDE SEQUENCE [LARGE SCALE GENOMIC DNA]</scope>
    <source>
        <strain evidence="4">MA-22A</strain>
    </source>
</reference>
<evidence type="ECO:0000256" key="1">
    <source>
        <dbReference type="SAM" id="MobiDB-lite"/>
    </source>
</evidence>
<organism evidence="3 4">
    <name type="scientific">Methylobacterium aquaticum</name>
    <dbReference type="NCBI Taxonomy" id="270351"/>
    <lineage>
        <taxon>Bacteria</taxon>
        <taxon>Pseudomonadati</taxon>
        <taxon>Pseudomonadota</taxon>
        <taxon>Alphaproteobacteria</taxon>
        <taxon>Hyphomicrobiales</taxon>
        <taxon>Methylobacteriaceae</taxon>
        <taxon>Methylobacterium</taxon>
    </lineage>
</organism>
<accession>A0A0C6FL81</accession>
<dbReference type="EMBL" id="AP014704">
    <property type="protein sequence ID" value="BAQ47862.1"/>
    <property type="molecule type" value="Genomic_DNA"/>
</dbReference>
<dbReference type="RefSeq" id="WP_244533371.1">
    <property type="nucleotide sequence ID" value="NZ_AP014704.1"/>
</dbReference>
<feature type="region of interest" description="Disordered" evidence="1">
    <location>
        <begin position="31"/>
        <end position="51"/>
    </location>
</feature>
<evidence type="ECO:0008006" key="5">
    <source>
        <dbReference type="Google" id="ProtNLM"/>
    </source>
</evidence>
<feature type="chain" id="PRO_5002189376" description="Porin" evidence="2">
    <location>
        <begin position="23"/>
        <end position="93"/>
    </location>
</feature>
<reference evidence="3 4" key="1">
    <citation type="journal article" date="2015" name="Genome Announc.">
        <title>Complete Genome Sequence of Methylobacterium aquaticum Strain 22A, Isolated from Racomitrium japonicum Moss.</title>
        <authorList>
            <person name="Tani A."/>
            <person name="Ogura Y."/>
            <person name="Hayashi T."/>
            <person name="Kimbara K."/>
        </authorList>
    </citation>
    <scope>NUCLEOTIDE SEQUENCE [LARGE SCALE GENOMIC DNA]</scope>
    <source>
        <strain evidence="3 4">MA-22A</strain>
    </source>
</reference>
<keyword evidence="2" id="KW-0732">Signal</keyword>
<proteinExistence type="predicted"/>
<gene>
    <name evidence="3" type="ORF">Maq22A_c24730</name>
</gene>
<sequence>MTARLPAAFVLAALAIAPGVLAQPALAGERGARPARLCPQDAPPGVRLPERPECREAPQAVRAGSARGFIDLGNGTSLRVSGRAAYEFGARTR</sequence>
<dbReference type="Proteomes" id="UP000061432">
    <property type="component" value="Chromosome"/>
</dbReference>
<dbReference type="STRING" id="270351.Maq22A_c24730"/>
<name>A0A0C6FL81_9HYPH</name>
<feature type="signal peptide" evidence="2">
    <location>
        <begin position="1"/>
        <end position="22"/>
    </location>
</feature>
<evidence type="ECO:0000313" key="3">
    <source>
        <dbReference type="EMBL" id="BAQ47862.1"/>
    </source>
</evidence>
<evidence type="ECO:0000256" key="2">
    <source>
        <dbReference type="SAM" id="SignalP"/>
    </source>
</evidence>
<dbReference type="KEGG" id="maqu:Maq22A_c24730"/>
<dbReference type="AlphaFoldDB" id="A0A0C6FL81"/>